<evidence type="ECO:0000313" key="3">
    <source>
        <dbReference type="Proteomes" id="UP000580910"/>
    </source>
</evidence>
<evidence type="ECO:0000313" key="2">
    <source>
        <dbReference type="EMBL" id="MBA8804622.1"/>
    </source>
</evidence>
<protein>
    <submittedName>
        <fullName evidence="2">Uncharacterized protein</fullName>
    </submittedName>
</protein>
<dbReference type="RefSeq" id="WP_182540270.1">
    <property type="nucleotide sequence ID" value="NZ_JACGXA010000001.1"/>
</dbReference>
<reference evidence="2 3" key="1">
    <citation type="submission" date="2020-07" db="EMBL/GenBank/DDBJ databases">
        <title>Sequencing the genomes of 1000 actinobacteria strains.</title>
        <authorList>
            <person name="Klenk H.-P."/>
        </authorList>
    </citation>
    <scope>NUCLEOTIDE SEQUENCE [LARGE SCALE GENOMIC DNA]</scope>
    <source>
        <strain evidence="2 3">DSM 21349</strain>
    </source>
</reference>
<gene>
    <name evidence="2" type="ORF">FB382_002913</name>
</gene>
<name>A0A7W3J1P7_9ACTN</name>
<comment type="caution">
    <text evidence="2">The sequence shown here is derived from an EMBL/GenBank/DDBJ whole genome shotgun (WGS) entry which is preliminary data.</text>
</comment>
<keyword evidence="3" id="KW-1185">Reference proteome</keyword>
<feature type="compositionally biased region" description="Low complexity" evidence="1">
    <location>
        <begin position="74"/>
        <end position="94"/>
    </location>
</feature>
<feature type="region of interest" description="Disordered" evidence="1">
    <location>
        <begin position="35"/>
        <end position="121"/>
    </location>
</feature>
<dbReference type="AlphaFoldDB" id="A0A7W3J1P7"/>
<sequence>MPVTRFLVVAGTGTGAAALAVLLVALTAPTILSASPARPAHDQTPGRSAAVRPERAAVESGAKAGQPARHREAGTSPGTSTAPAPAGTPASPTGQSPGAERRETGPTDDTLTSRLPRTGRPTMTLRQLLRHAMPGSHITSSSVSPSDGVLQVALTASTSRRPSAVLRWWRIHLARLGLHEVTTRAVAGSEAAAFHLGRSSATVTVTRPGGARETTYSVFALLSDRRT</sequence>
<proteinExistence type="predicted"/>
<dbReference type="EMBL" id="JACGXA010000001">
    <property type="protein sequence ID" value="MBA8804622.1"/>
    <property type="molecule type" value="Genomic_DNA"/>
</dbReference>
<accession>A0A7W3J1P7</accession>
<organism evidence="2 3">
    <name type="scientific">Nocardioides ginsengisegetis</name>
    <dbReference type="NCBI Taxonomy" id="661491"/>
    <lineage>
        <taxon>Bacteria</taxon>
        <taxon>Bacillati</taxon>
        <taxon>Actinomycetota</taxon>
        <taxon>Actinomycetes</taxon>
        <taxon>Propionibacteriales</taxon>
        <taxon>Nocardioidaceae</taxon>
        <taxon>Nocardioides</taxon>
    </lineage>
</organism>
<evidence type="ECO:0000256" key="1">
    <source>
        <dbReference type="SAM" id="MobiDB-lite"/>
    </source>
</evidence>
<dbReference type="Proteomes" id="UP000580910">
    <property type="component" value="Unassembled WGS sequence"/>
</dbReference>